<evidence type="ECO:0000313" key="8">
    <source>
        <dbReference type="Proteomes" id="UP000198618"/>
    </source>
</evidence>
<dbReference type="EMBL" id="FOHE01000003">
    <property type="protein sequence ID" value="SES93148.1"/>
    <property type="molecule type" value="Genomic_DNA"/>
</dbReference>
<dbReference type="AlphaFoldDB" id="A0A1I0AH45"/>
<dbReference type="InterPro" id="IPR050922">
    <property type="entry name" value="LytR/CpsA/Psr_CW_biosynth"/>
</dbReference>
<organism evidence="7 8">
    <name type="scientific">Oceanobacillus limi</name>
    <dbReference type="NCBI Taxonomy" id="930131"/>
    <lineage>
        <taxon>Bacteria</taxon>
        <taxon>Bacillati</taxon>
        <taxon>Bacillota</taxon>
        <taxon>Bacilli</taxon>
        <taxon>Bacillales</taxon>
        <taxon>Bacillaceae</taxon>
        <taxon>Oceanobacillus</taxon>
    </lineage>
</organism>
<keyword evidence="3" id="KW-0735">Signal-anchor</keyword>
<reference evidence="7 8" key="1">
    <citation type="submission" date="2016-10" db="EMBL/GenBank/DDBJ databases">
        <authorList>
            <person name="de Groot N.N."/>
        </authorList>
    </citation>
    <scope>NUCLEOTIDE SEQUENCE [LARGE SCALE GENOMIC DNA]</scope>
    <source>
        <strain evidence="7 8">IBRC-M 10780</strain>
    </source>
</reference>
<name>A0A1I0AH45_9BACI</name>
<sequence length="285" mass="32199">MTRMERRRKRAKRKALTIISLLFLGVMSWMMIFSNTNNTTQSIDADSKSEKVSEKLLQQTEKINPFASQETEENKNYTDEEEEEKKTKVLVLTNDNVSDTNQGVVLSLGEETNHVELMELSNLDLGDVMDSGNETKIDAIMSHIENSLGITLDHFIQMDTSILPDIVDALGGITVTNQIEWVDEGFYQEGYRYAKGKLELDGDKTRGYLFMQDQDPNGEIGQMNRQMQVTEAIMEKLTSSFSIGTATNLWSVMHNNVETSLNLPEMIDILMAYGKMDSLPVSGEE</sequence>
<feature type="region of interest" description="Disordered" evidence="5">
    <location>
        <begin position="60"/>
        <end position="85"/>
    </location>
</feature>
<evidence type="ECO:0000256" key="4">
    <source>
        <dbReference type="ARBA" id="ARBA00022989"/>
    </source>
</evidence>
<evidence type="ECO:0000259" key="6">
    <source>
        <dbReference type="Pfam" id="PF03816"/>
    </source>
</evidence>
<keyword evidence="8" id="KW-1185">Reference proteome</keyword>
<evidence type="ECO:0000313" key="7">
    <source>
        <dbReference type="EMBL" id="SES93148.1"/>
    </source>
</evidence>
<evidence type="ECO:0000256" key="5">
    <source>
        <dbReference type="SAM" id="MobiDB-lite"/>
    </source>
</evidence>
<dbReference type="PANTHER" id="PTHR33392:SF6">
    <property type="entry name" value="POLYISOPRENYL-TEICHOIC ACID--PEPTIDOGLYCAN TEICHOIC ACID TRANSFERASE TAGU"/>
    <property type="match status" value="1"/>
</dbReference>
<dbReference type="OrthoDB" id="27330at2"/>
<comment type="similarity">
    <text evidence="1">Belongs to the LytR/CpsA/Psr (LCP) family.</text>
</comment>
<keyword evidence="2" id="KW-0812">Transmembrane</keyword>
<dbReference type="GO" id="GO:0071555">
    <property type="term" value="P:cell wall organization"/>
    <property type="evidence" value="ECO:0007669"/>
    <property type="project" value="UniProtKB-KW"/>
</dbReference>
<evidence type="ECO:0000256" key="3">
    <source>
        <dbReference type="ARBA" id="ARBA00022968"/>
    </source>
</evidence>
<dbReference type="Pfam" id="PF03816">
    <property type="entry name" value="LytR_cpsA_psr"/>
    <property type="match status" value="1"/>
</dbReference>
<feature type="compositionally biased region" description="Polar residues" evidence="5">
    <location>
        <begin position="60"/>
        <end position="69"/>
    </location>
</feature>
<feature type="domain" description="Cell envelope-related transcriptional attenuator" evidence="6">
    <location>
        <begin position="126"/>
        <end position="238"/>
    </location>
</feature>
<dbReference type="Gene3D" id="3.40.630.190">
    <property type="entry name" value="LCP protein"/>
    <property type="match status" value="1"/>
</dbReference>
<protein>
    <submittedName>
        <fullName evidence="7">Transcriptional attenuator, LytR family</fullName>
    </submittedName>
</protein>
<dbReference type="PANTHER" id="PTHR33392">
    <property type="entry name" value="POLYISOPRENYL-TEICHOIC ACID--PEPTIDOGLYCAN TEICHOIC ACID TRANSFERASE TAGU"/>
    <property type="match status" value="1"/>
</dbReference>
<accession>A0A1I0AH45</accession>
<dbReference type="Proteomes" id="UP000198618">
    <property type="component" value="Unassembled WGS sequence"/>
</dbReference>
<dbReference type="InterPro" id="IPR004474">
    <property type="entry name" value="LytR_CpsA_psr"/>
</dbReference>
<evidence type="ECO:0000256" key="2">
    <source>
        <dbReference type="ARBA" id="ARBA00022692"/>
    </source>
</evidence>
<keyword evidence="4" id="KW-1133">Transmembrane helix</keyword>
<keyword evidence="4" id="KW-0472">Membrane</keyword>
<proteinExistence type="inferred from homology"/>
<dbReference type="RefSeq" id="WP_090867627.1">
    <property type="nucleotide sequence ID" value="NZ_FOHE01000003.1"/>
</dbReference>
<dbReference type="STRING" id="930131.SAMN05216389_103231"/>
<evidence type="ECO:0000256" key="1">
    <source>
        <dbReference type="ARBA" id="ARBA00006068"/>
    </source>
</evidence>
<gene>
    <name evidence="7" type="ORF">SAMN05216389_103231</name>
</gene>